<sequence>MDEEYQPYREMWACFPCVVLWKWTKDRMARNVAEREPLYPSPNTILTAPTKKQRPNLSNLHHSSHSSSFHGLFTSEPASPTKSTVNGEREVGSISRAYGGRMQLLAQPPSISSTSSLPSTPHLNGNATNGNGDCNSQPRPLSALTPMTTSQSQDNLPYRPSVPNLGRSSSEPRNLNDLGGSGEFAPHQIPNFGSGSVTVGRGGSRGRKRSATTSAARLSSPLALNVDNANTITEERGRSPGPAILTRAQDHFDILDNSNPVQDGEGDRDEERYIPMGRSLSHPELTFTSKANKNAQGNEHQGEDEVVVKRELGLRGLSSVRGGKRGRCRGGKRIRSD</sequence>
<organism evidence="2 3">
    <name type="scientific">Kwoniella europaea PYCC6329</name>
    <dbReference type="NCBI Taxonomy" id="1423913"/>
    <lineage>
        <taxon>Eukaryota</taxon>
        <taxon>Fungi</taxon>
        <taxon>Dikarya</taxon>
        <taxon>Basidiomycota</taxon>
        <taxon>Agaricomycotina</taxon>
        <taxon>Tremellomycetes</taxon>
        <taxon>Tremellales</taxon>
        <taxon>Cryptococcaceae</taxon>
        <taxon>Kwoniella</taxon>
    </lineage>
</organism>
<dbReference type="GeneID" id="91106106"/>
<feature type="region of interest" description="Disordered" evidence="1">
    <location>
        <begin position="43"/>
        <end position="89"/>
    </location>
</feature>
<dbReference type="KEGG" id="ker:91106106"/>
<reference evidence="2 3" key="1">
    <citation type="submission" date="2024-01" db="EMBL/GenBank/DDBJ databases">
        <title>Comparative genomics of Cryptococcus and Kwoniella reveals pathogenesis evolution and contrasting modes of karyotype evolution via chromosome fusion or intercentromeric recombination.</title>
        <authorList>
            <person name="Coelho M.A."/>
            <person name="David-Palma M."/>
            <person name="Shea T."/>
            <person name="Bowers K."/>
            <person name="McGinley-Smith S."/>
            <person name="Mohammad A.W."/>
            <person name="Gnirke A."/>
            <person name="Yurkov A.M."/>
            <person name="Nowrousian M."/>
            <person name="Sun S."/>
            <person name="Cuomo C.A."/>
            <person name="Heitman J."/>
        </authorList>
    </citation>
    <scope>NUCLEOTIDE SEQUENCE [LARGE SCALE GENOMIC DNA]</scope>
    <source>
        <strain evidence="2 3">PYCC6329</strain>
    </source>
</reference>
<feature type="region of interest" description="Disordered" evidence="1">
    <location>
        <begin position="108"/>
        <end position="219"/>
    </location>
</feature>
<dbReference type="EMBL" id="CP144090">
    <property type="protein sequence ID" value="WWD09183.1"/>
    <property type="molecule type" value="Genomic_DNA"/>
</dbReference>
<evidence type="ECO:0000313" key="2">
    <source>
        <dbReference type="EMBL" id="WWD09183.1"/>
    </source>
</evidence>
<feature type="region of interest" description="Disordered" evidence="1">
    <location>
        <begin position="318"/>
        <end position="337"/>
    </location>
</feature>
<feature type="compositionally biased region" description="Low complexity" evidence="1">
    <location>
        <begin position="108"/>
        <end position="121"/>
    </location>
</feature>
<dbReference type="AlphaFoldDB" id="A0AAX4KTV8"/>
<accession>A0AAX4KTV8</accession>
<feature type="compositionally biased region" description="Polar residues" evidence="1">
    <location>
        <begin position="122"/>
        <end position="155"/>
    </location>
</feature>
<feature type="compositionally biased region" description="Basic residues" evidence="1">
    <location>
        <begin position="322"/>
        <end position="337"/>
    </location>
</feature>
<evidence type="ECO:0000313" key="3">
    <source>
        <dbReference type="Proteomes" id="UP001358614"/>
    </source>
</evidence>
<proteinExistence type="predicted"/>
<evidence type="ECO:0000256" key="1">
    <source>
        <dbReference type="SAM" id="MobiDB-lite"/>
    </source>
</evidence>
<protein>
    <submittedName>
        <fullName evidence="2">Uncharacterized protein</fullName>
    </submittedName>
</protein>
<dbReference type="RefSeq" id="XP_066087150.1">
    <property type="nucleotide sequence ID" value="XM_066231053.1"/>
</dbReference>
<feature type="compositionally biased region" description="Polar residues" evidence="1">
    <location>
        <begin position="76"/>
        <end position="86"/>
    </location>
</feature>
<name>A0AAX4KTV8_9TREE</name>
<feature type="compositionally biased region" description="Low complexity" evidence="1">
    <location>
        <begin position="56"/>
        <end position="68"/>
    </location>
</feature>
<dbReference type="Proteomes" id="UP001358614">
    <property type="component" value="Chromosome 2"/>
</dbReference>
<gene>
    <name evidence="2" type="ORF">V865_007305</name>
</gene>
<keyword evidence="3" id="KW-1185">Reference proteome</keyword>